<dbReference type="AlphaFoldDB" id="A0A934QYG0"/>
<dbReference type="EMBL" id="JAENJH010000012">
    <property type="protein sequence ID" value="MBK1788821.1"/>
    <property type="molecule type" value="Genomic_DNA"/>
</dbReference>
<dbReference type="PANTHER" id="PTHR33993:SF10">
    <property type="entry name" value="CONSERVED PROTEIN"/>
    <property type="match status" value="1"/>
</dbReference>
<dbReference type="CDD" id="cd07247">
    <property type="entry name" value="SgaA_N_like"/>
    <property type="match status" value="2"/>
</dbReference>
<dbReference type="SUPFAM" id="SSF54593">
    <property type="entry name" value="Glyoxalase/Bleomycin resistance protein/Dihydroxybiphenyl dioxygenase"/>
    <property type="match status" value="2"/>
</dbReference>
<feature type="domain" description="VOC" evidence="1">
    <location>
        <begin position="12"/>
        <end position="127"/>
    </location>
</feature>
<dbReference type="Pfam" id="PF00903">
    <property type="entry name" value="Glyoxalase"/>
    <property type="match status" value="2"/>
</dbReference>
<feature type="domain" description="VOC" evidence="1">
    <location>
        <begin position="141"/>
        <end position="256"/>
    </location>
</feature>
<evidence type="ECO:0000259" key="1">
    <source>
        <dbReference type="PROSITE" id="PS51819"/>
    </source>
</evidence>
<organism evidence="2 3">
    <name type="scientific">Prauserella cavernicola</name>
    <dbReference type="NCBI Taxonomy" id="2800127"/>
    <lineage>
        <taxon>Bacteria</taxon>
        <taxon>Bacillati</taxon>
        <taxon>Actinomycetota</taxon>
        <taxon>Actinomycetes</taxon>
        <taxon>Pseudonocardiales</taxon>
        <taxon>Pseudonocardiaceae</taxon>
        <taxon>Prauserella</taxon>
    </lineage>
</organism>
<sequence>MVTRDTPWPDGTPSWLTLMVPDPRMAIDFYGALFGWSFTDLGDELDNYLLAALGGREVGGVLGIPPDRPDQHAAWTTFLATSDLERSVAAIGEHGGRVLVAPTEAASAGRLAVAEDPAGAAFGLWEAGEHIGIRVANVAGAPTWNECLVRDYDRDREFYARLFGYTFDDESGDGFRYATLKVGGAVVGGIGQLPETVPADVPPHWSTYFAVADTDAAVHRITELGGAVVSAPSDSPYGRLALVTDNQGVYFRVIAS</sequence>
<comment type="caution">
    <text evidence="2">The sequence shown here is derived from an EMBL/GenBank/DDBJ whole genome shotgun (WGS) entry which is preliminary data.</text>
</comment>
<dbReference type="InterPro" id="IPR029068">
    <property type="entry name" value="Glyas_Bleomycin-R_OHBP_Dase"/>
</dbReference>
<keyword evidence="3" id="KW-1185">Reference proteome</keyword>
<dbReference type="PROSITE" id="PS51819">
    <property type="entry name" value="VOC"/>
    <property type="match status" value="2"/>
</dbReference>
<accession>A0A934QYG0</accession>
<proteinExistence type="predicted"/>
<dbReference type="InterPro" id="IPR037523">
    <property type="entry name" value="VOC_core"/>
</dbReference>
<reference evidence="2" key="1">
    <citation type="submission" date="2020-12" db="EMBL/GenBank/DDBJ databases">
        <title>Prauserella sp. ASG 168, a novel actinomycete isolated from cave rock.</title>
        <authorList>
            <person name="Suriyachadkun C."/>
        </authorList>
    </citation>
    <scope>NUCLEOTIDE SEQUENCE</scope>
    <source>
        <strain evidence="2">ASG 168</strain>
    </source>
</reference>
<gene>
    <name evidence="2" type="ORF">JHE00_31215</name>
</gene>
<evidence type="ECO:0000313" key="2">
    <source>
        <dbReference type="EMBL" id="MBK1788821.1"/>
    </source>
</evidence>
<dbReference type="Gene3D" id="3.10.180.10">
    <property type="entry name" value="2,3-Dihydroxybiphenyl 1,2-Dioxygenase, domain 1"/>
    <property type="match status" value="2"/>
</dbReference>
<name>A0A934QYG0_9PSEU</name>
<dbReference type="PANTHER" id="PTHR33993">
    <property type="entry name" value="GLYOXALASE-RELATED"/>
    <property type="match status" value="1"/>
</dbReference>
<dbReference type="InterPro" id="IPR004360">
    <property type="entry name" value="Glyas_Fos-R_dOase_dom"/>
</dbReference>
<dbReference type="RefSeq" id="WP_200325140.1">
    <property type="nucleotide sequence ID" value="NZ_JAENJH010000012.1"/>
</dbReference>
<evidence type="ECO:0000313" key="3">
    <source>
        <dbReference type="Proteomes" id="UP000635245"/>
    </source>
</evidence>
<dbReference type="Proteomes" id="UP000635245">
    <property type="component" value="Unassembled WGS sequence"/>
</dbReference>
<protein>
    <submittedName>
        <fullName evidence="2">VOC family protein</fullName>
    </submittedName>
</protein>
<dbReference type="InterPro" id="IPR052164">
    <property type="entry name" value="Anthracycline_SecMetBiosynth"/>
</dbReference>